<keyword evidence="1" id="KW-0732">Signal</keyword>
<dbReference type="RefSeq" id="WP_377368437.1">
    <property type="nucleotide sequence ID" value="NZ_JBHTMN010000014.1"/>
</dbReference>
<name>A0ABW4B2W2_9GAMM</name>
<dbReference type="PROSITE" id="PS51257">
    <property type="entry name" value="PROKAR_LIPOPROTEIN"/>
    <property type="match status" value="1"/>
</dbReference>
<evidence type="ECO:0000256" key="1">
    <source>
        <dbReference type="SAM" id="SignalP"/>
    </source>
</evidence>
<comment type="caution">
    <text evidence="2">The sequence shown here is derived from an EMBL/GenBank/DDBJ whole genome shotgun (WGS) entry which is preliminary data.</text>
</comment>
<keyword evidence="3" id="KW-1185">Reference proteome</keyword>
<feature type="signal peptide" evidence="1">
    <location>
        <begin position="1"/>
        <end position="18"/>
    </location>
</feature>
<sequence length="242" mass="25827">MKALLLPVAASVFLTACGGGGSSSESTSTNTAISGAVGYWYGTSSIYDNTYESVAFVNESGFTFINAEGSIVYGDLNWNGNTGTGILYEIDGDDKYTYDSTVSFNNGALSASLKYGSDTFTFAGTGDTENNNQFKKSRDLSDLNGTWYQYDDGASDTFTMTNGVASLRSLELGCLVTVVLKDEDYRYSAFSMTATASECTDDSLNGSYSAGLAASGAEDDVETLTLFAYRDDAWIGGDFYRQ</sequence>
<accession>A0ABW4B2W2</accession>
<protein>
    <recommendedName>
        <fullName evidence="4">Lipocalin-like domain-containing protein</fullName>
    </recommendedName>
</protein>
<gene>
    <name evidence="2" type="ORF">ACFQ45_13190</name>
</gene>
<evidence type="ECO:0008006" key="4">
    <source>
        <dbReference type="Google" id="ProtNLM"/>
    </source>
</evidence>
<dbReference type="Proteomes" id="UP001597059">
    <property type="component" value="Unassembled WGS sequence"/>
</dbReference>
<proteinExistence type="predicted"/>
<reference evidence="3" key="1">
    <citation type="journal article" date="2019" name="Int. J. Syst. Evol. Microbiol.">
        <title>The Global Catalogue of Microorganisms (GCM) 10K type strain sequencing project: providing services to taxonomists for standard genome sequencing and annotation.</title>
        <authorList>
            <consortium name="The Broad Institute Genomics Platform"/>
            <consortium name="The Broad Institute Genome Sequencing Center for Infectious Disease"/>
            <person name="Wu L."/>
            <person name="Ma J."/>
        </authorList>
    </citation>
    <scope>NUCLEOTIDE SEQUENCE [LARGE SCALE GENOMIC DNA]</scope>
    <source>
        <strain evidence="3">JCM 30774</strain>
    </source>
</reference>
<evidence type="ECO:0000313" key="3">
    <source>
        <dbReference type="Proteomes" id="UP001597059"/>
    </source>
</evidence>
<evidence type="ECO:0000313" key="2">
    <source>
        <dbReference type="EMBL" id="MFD1384327.1"/>
    </source>
</evidence>
<feature type="chain" id="PRO_5045339775" description="Lipocalin-like domain-containing protein" evidence="1">
    <location>
        <begin position="19"/>
        <end position="242"/>
    </location>
</feature>
<organism evidence="2 3">
    <name type="scientific">Rhodanobacter aciditrophus</name>
    <dbReference type="NCBI Taxonomy" id="1623218"/>
    <lineage>
        <taxon>Bacteria</taxon>
        <taxon>Pseudomonadati</taxon>
        <taxon>Pseudomonadota</taxon>
        <taxon>Gammaproteobacteria</taxon>
        <taxon>Lysobacterales</taxon>
        <taxon>Rhodanobacteraceae</taxon>
        <taxon>Rhodanobacter</taxon>
    </lineage>
</organism>
<dbReference type="EMBL" id="JBHTMN010000014">
    <property type="protein sequence ID" value="MFD1384327.1"/>
    <property type="molecule type" value="Genomic_DNA"/>
</dbReference>